<gene>
    <name evidence="2" type="ORF">XINFAN_03859</name>
</gene>
<protein>
    <submittedName>
        <fullName evidence="2">Uncharacterized protein</fullName>
    </submittedName>
</protein>
<dbReference type="EMBL" id="UXAW01000118">
    <property type="protein sequence ID" value="VDC33467.1"/>
    <property type="molecule type" value="Genomic_DNA"/>
</dbReference>
<dbReference type="Proteomes" id="UP000277498">
    <property type="component" value="Unassembled WGS sequence"/>
</dbReference>
<evidence type="ECO:0000256" key="1">
    <source>
        <dbReference type="SAM" id="MobiDB-lite"/>
    </source>
</evidence>
<reference evidence="2 3" key="1">
    <citation type="submission" date="2018-11" db="EMBL/GenBank/DDBJ databases">
        <authorList>
            <person name="Criscuolo A."/>
        </authorList>
    </citation>
    <scope>NUCLEOTIDE SEQUENCE [LARGE SCALE GENOMIC DNA]</scope>
    <source>
        <strain evidence="2">ACIP111625</strain>
    </source>
</reference>
<keyword evidence="3" id="KW-1185">Reference proteome</keyword>
<feature type="region of interest" description="Disordered" evidence="1">
    <location>
        <begin position="187"/>
        <end position="216"/>
    </location>
</feature>
<feature type="region of interest" description="Disordered" evidence="1">
    <location>
        <begin position="110"/>
        <end position="159"/>
    </location>
</feature>
<organism evidence="2 3">
    <name type="scientific">Pseudogemmobacter humi</name>
    <dbReference type="NCBI Taxonomy" id="2483812"/>
    <lineage>
        <taxon>Bacteria</taxon>
        <taxon>Pseudomonadati</taxon>
        <taxon>Pseudomonadota</taxon>
        <taxon>Alphaproteobacteria</taxon>
        <taxon>Rhodobacterales</taxon>
        <taxon>Paracoccaceae</taxon>
        <taxon>Pseudogemmobacter</taxon>
    </lineage>
</organism>
<dbReference type="AlphaFoldDB" id="A0A3P5XWG6"/>
<sequence>MSAARWVRIIVTTVMESLTVASLLVRFIRSACPLVDGWSGRVSLRPIQCASQSLSKRIGRAQRMSRLRNRSANRMHFAIVFRTNGLISENGVDTIRHDLRHVLPELRRPSSYRSRRAVSESGRRHPGPSGGSARPCLRPHPGRTSTAFPRPPKGGIVPTGRGGCALTLSRAGPWALKSGLWGGADYGGRSRDGRYATPSTMATWTRAAPSRRARAA</sequence>
<evidence type="ECO:0000313" key="3">
    <source>
        <dbReference type="Proteomes" id="UP000277498"/>
    </source>
</evidence>
<name>A0A3P5XWG6_9RHOB</name>
<accession>A0A3P5XWG6</accession>
<evidence type="ECO:0000313" key="2">
    <source>
        <dbReference type="EMBL" id="VDC33467.1"/>
    </source>
</evidence>
<proteinExistence type="predicted"/>